<evidence type="ECO:0000256" key="1">
    <source>
        <dbReference type="ARBA" id="ARBA00022679"/>
    </source>
</evidence>
<protein>
    <submittedName>
        <fullName evidence="4">Dihydroxyacetone kinase with C-terminal domain</fullName>
        <ecNumber evidence="4">2.7.1.-</ecNumber>
    </submittedName>
</protein>
<dbReference type="EC" id="2.7.1.-" evidence="4"/>
<dbReference type="PANTHER" id="PTHR28629">
    <property type="entry name" value="TRIOKINASE/FMN CYCLASE"/>
    <property type="match status" value="1"/>
</dbReference>
<dbReference type="GO" id="GO:0005829">
    <property type="term" value="C:cytosol"/>
    <property type="evidence" value="ECO:0007669"/>
    <property type="project" value="TreeGrafter"/>
</dbReference>
<dbReference type="AlphaFoldDB" id="A0A2R5F9C4"/>
<dbReference type="NCBIfam" id="TIGR02365">
    <property type="entry name" value="dha_L_ycgS"/>
    <property type="match status" value="1"/>
</dbReference>
<evidence type="ECO:0000259" key="3">
    <source>
        <dbReference type="PROSITE" id="PS51480"/>
    </source>
</evidence>
<reference evidence="4 5" key="1">
    <citation type="journal article" date="2018" name="Environ. Microbiol.">
        <title>Isolation and genomic characterization of Novimethylophilus kurashikiensis gen. nov. sp. nov., a new lanthanide-dependent methylotrophic species of Methylophilaceae.</title>
        <authorList>
            <person name="Lv H."/>
            <person name="Sahin N."/>
            <person name="Tani A."/>
        </authorList>
    </citation>
    <scope>NUCLEOTIDE SEQUENCE [LARGE SCALE GENOMIC DNA]</scope>
    <source>
        <strain evidence="4 5">La2-4</strain>
    </source>
</reference>
<dbReference type="SMART" id="SM01120">
    <property type="entry name" value="Dak2"/>
    <property type="match status" value="1"/>
</dbReference>
<dbReference type="GO" id="GO:0019563">
    <property type="term" value="P:glycerol catabolic process"/>
    <property type="evidence" value="ECO:0007669"/>
    <property type="project" value="TreeGrafter"/>
</dbReference>
<sequence>MKTEFILTAAQAVNDAILAHEPEIESLDREIGDGDHFVNMKRGCATILGMHDELAPLSADATLQKIGMKLLSTIGGASGPLIASFFMAMAKAEKEQQADALPQIAAAFAAGVEAIKMRGKADVGEKTMLDVLIPVARKFTEMANAGAAPAEVFAALKETAEQGMLSTRDMIATKGRAAFLGERAIGHIDPGAKTSQVIIHTICDLASSRP</sequence>
<keyword evidence="5" id="KW-1185">Reference proteome</keyword>
<dbReference type="GO" id="GO:0004371">
    <property type="term" value="F:glycerone kinase activity"/>
    <property type="evidence" value="ECO:0007669"/>
    <property type="project" value="InterPro"/>
</dbReference>
<comment type="caution">
    <text evidence="4">The sequence shown here is derived from an EMBL/GenBank/DDBJ whole genome shotgun (WGS) entry which is preliminary data.</text>
</comment>
<dbReference type="PROSITE" id="PS51480">
    <property type="entry name" value="DHAL"/>
    <property type="match status" value="1"/>
</dbReference>
<dbReference type="RefSeq" id="WP_109014502.1">
    <property type="nucleotide sequence ID" value="NZ_BDOQ01000003.1"/>
</dbReference>
<dbReference type="InterPro" id="IPR036117">
    <property type="entry name" value="DhaL_dom_sf"/>
</dbReference>
<feature type="domain" description="DhaL" evidence="3">
    <location>
        <begin position="4"/>
        <end position="204"/>
    </location>
</feature>
<gene>
    <name evidence="4" type="primary">dhaL</name>
    <name evidence="4" type="ORF">NMK_0826</name>
</gene>
<dbReference type="InterPro" id="IPR004007">
    <property type="entry name" value="DhaL_dom"/>
</dbReference>
<dbReference type="EMBL" id="BDOQ01000003">
    <property type="protein sequence ID" value="GBG13281.1"/>
    <property type="molecule type" value="Genomic_DNA"/>
</dbReference>
<dbReference type="OrthoDB" id="9800291at2"/>
<organism evidence="4 5">
    <name type="scientific">Novimethylophilus kurashikiensis</name>
    <dbReference type="NCBI Taxonomy" id="1825523"/>
    <lineage>
        <taxon>Bacteria</taxon>
        <taxon>Pseudomonadati</taxon>
        <taxon>Pseudomonadota</taxon>
        <taxon>Betaproteobacteria</taxon>
        <taxon>Nitrosomonadales</taxon>
        <taxon>Methylophilaceae</taxon>
        <taxon>Novimethylophilus</taxon>
    </lineage>
</organism>
<keyword evidence="1 4" id="KW-0808">Transferase</keyword>
<evidence type="ECO:0000256" key="2">
    <source>
        <dbReference type="ARBA" id="ARBA00022777"/>
    </source>
</evidence>
<dbReference type="SUPFAM" id="SSF101473">
    <property type="entry name" value="DhaL-like"/>
    <property type="match status" value="1"/>
</dbReference>
<dbReference type="InterPro" id="IPR012737">
    <property type="entry name" value="DhaK_L_YcgS"/>
</dbReference>
<proteinExistence type="predicted"/>
<evidence type="ECO:0000313" key="5">
    <source>
        <dbReference type="Proteomes" id="UP000245081"/>
    </source>
</evidence>
<evidence type="ECO:0000313" key="4">
    <source>
        <dbReference type="EMBL" id="GBG13281.1"/>
    </source>
</evidence>
<name>A0A2R5F9C4_9PROT</name>
<dbReference type="Proteomes" id="UP000245081">
    <property type="component" value="Unassembled WGS sequence"/>
</dbReference>
<dbReference type="Gene3D" id="1.25.40.340">
    <property type="match status" value="1"/>
</dbReference>
<dbReference type="PANTHER" id="PTHR28629:SF4">
    <property type="entry name" value="TRIOKINASE_FMN CYCLASE"/>
    <property type="match status" value="1"/>
</dbReference>
<accession>A0A2R5F9C4</accession>
<dbReference type="Pfam" id="PF02734">
    <property type="entry name" value="Dak2"/>
    <property type="match status" value="1"/>
</dbReference>
<dbReference type="FunFam" id="1.25.40.340:FF:000002">
    <property type="entry name" value="Dihydroxyacetone kinase, L subunit"/>
    <property type="match status" value="1"/>
</dbReference>
<keyword evidence="2 4" id="KW-0418">Kinase</keyword>
<dbReference type="InterPro" id="IPR050861">
    <property type="entry name" value="Dihydroxyacetone_Kinase"/>
</dbReference>